<dbReference type="Pfam" id="PF01872">
    <property type="entry name" value="RibD_C"/>
    <property type="match status" value="1"/>
</dbReference>
<sequence>MRKLVYYVGVSLDGYIAGPADEVDFYPRSDEMRAWTVERYPEMVPTHVRPQVGIPVDEPGKQWDTVLMGRVTYEPGLSVGVTSPYAHLKQYVVSTTLGRIDDPAVELVSGDPVELVRRLKREEGKDIWLCGGGRLAGTLIDEIDELVLKSYPVIAGGGVSAITGTFRPTLFRPTQRREFDNGAQITWFSRDRIPVP</sequence>
<name>A0A291RVV1_9NOCA</name>
<dbReference type="EMBL" id="CP023778">
    <property type="protein sequence ID" value="ATL71430.1"/>
    <property type="molecule type" value="Genomic_DNA"/>
</dbReference>
<dbReference type="AlphaFoldDB" id="A0A291RVV1"/>
<dbReference type="GO" id="GO:0009231">
    <property type="term" value="P:riboflavin biosynthetic process"/>
    <property type="evidence" value="ECO:0007669"/>
    <property type="project" value="InterPro"/>
</dbReference>
<dbReference type="InterPro" id="IPR002734">
    <property type="entry name" value="RibDG_C"/>
</dbReference>
<dbReference type="PANTHER" id="PTHR38011">
    <property type="entry name" value="DIHYDROFOLATE REDUCTASE FAMILY PROTEIN (AFU_ORTHOLOGUE AFUA_8G06820)"/>
    <property type="match status" value="1"/>
</dbReference>
<reference evidence="2 3" key="1">
    <citation type="submission" date="2017-10" db="EMBL/GenBank/DDBJ databases">
        <title>Comparative genomics between pathogenic Norcardia.</title>
        <authorList>
            <person name="Zeng L."/>
        </authorList>
    </citation>
    <scope>NUCLEOTIDE SEQUENCE [LARGE SCALE GENOMIC DNA]</scope>
    <source>
        <strain evidence="2 3">NC_YFY_NT001</strain>
    </source>
</reference>
<evidence type="ECO:0000313" key="2">
    <source>
        <dbReference type="EMBL" id="ATL71430.1"/>
    </source>
</evidence>
<dbReference type="PANTHER" id="PTHR38011:SF11">
    <property type="entry name" value="2,5-DIAMINO-6-RIBOSYLAMINO-4(3H)-PYRIMIDINONE 5'-PHOSPHATE REDUCTASE"/>
    <property type="match status" value="1"/>
</dbReference>
<dbReference type="Gene3D" id="3.40.430.10">
    <property type="entry name" value="Dihydrofolate Reductase, subunit A"/>
    <property type="match status" value="1"/>
</dbReference>
<evidence type="ECO:0000259" key="1">
    <source>
        <dbReference type="Pfam" id="PF01872"/>
    </source>
</evidence>
<dbReference type="GeneID" id="88356268"/>
<gene>
    <name evidence="2" type="ORF">CRH09_02325</name>
</gene>
<evidence type="ECO:0000313" key="3">
    <source>
        <dbReference type="Proteomes" id="UP000221961"/>
    </source>
</evidence>
<feature type="domain" description="Bacterial bifunctional deaminase-reductase C-terminal" evidence="1">
    <location>
        <begin position="3"/>
        <end position="183"/>
    </location>
</feature>
<dbReference type="SUPFAM" id="SSF53597">
    <property type="entry name" value="Dihydrofolate reductase-like"/>
    <property type="match status" value="1"/>
</dbReference>
<dbReference type="Proteomes" id="UP000221961">
    <property type="component" value="Chromosome"/>
</dbReference>
<proteinExistence type="predicted"/>
<dbReference type="RefSeq" id="WP_098698294.1">
    <property type="nucleotide sequence ID" value="NZ_CP023778.1"/>
</dbReference>
<dbReference type="InterPro" id="IPR050765">
    <property type="entry name" value="Riboflavin_Biosynth_HTPR"/>
</dbReference>
<dbReference type="KEGG" id="ntp:CRH09_02325"/>
<accession>A0A291RVV1</accession>
<dbReference type="GO" id="GO:0008703">
    <property type="term" value="F:5-amino-6-(5-phosphoribosylamino)uracil reductase activity"/>
    <property type="evidence" value="ECO:0007669"/>
    <property type="project" value="InterPro"/>
</dbReference>
<organism evidence="2 3">
    <name type="scientific">Nocardia terpenica</name>
    <dbReference type="NCBI Taxonomy" id="455432"/>
    <lineage>
        <taxon>Bacteria</taxon>
        <taxon>Bacillati</taxon>
        <taxon>Actinomycetota</taxon>
        <taxon>Actinomycetes</taxon>
        <taxon>Mycobacteriales</taxon>
        <taxon>Nocardiaceae</taxon>
        <taxon>Nocardia</taxon>
    </lineage>
</organism>
<dbReference type="InterPro" id="IPR024072">
    <property type="entry name" value="DHFR-like_dom_sf"/>
</dbReference>
<protein>
    <submittedName>
        <fullName evidence="2">Deaminase</fullName>
    </submittedName>
</protein>